<protein>
    <submittedName>
        <fullName evidence="2">Uncharacterized protein</fullName>
    </submittedName>
</protein>
<dbReference type="EMBL" id="AFQF01002823">
    <property type="protein sequence ID" value="EGU78389.1"/>
    <property type="molecule type" value="Genomic_DNA"/>
</dbReference>
<organism evidence="2">
    <name type="scientific">Fusarium oxysporum (strain Fo5176)</name>
    <name type="common">Fusarium vascular wilt</name>
    <dbReference type="NCBI Taxonomy" id="660025"/>
    <lineage>
        <taxon>Eukaryota</taxon>
        <taxon>Fungi</taxon>
        <taxon>Dikarya</taxon>
        <taxon>Ascomycota</taxon>
        <taxon>Pezizomycotina</taxon>
        <taxon>Sordariomycetes</taxon>
        <taxon>Hypocreomycetidae</taxon>
        <taxon>Hypocreales</taxon>
        <taxon>Nectriaceae</taxon>
        <taxon>Fusarium</taxon>
        <taxon>Fusarium oxysporum species complex</taxon>
    </lineage>
</organism>
<accession>F9FXK8</accession>
<reference evidence="2" key="1">
    <citation type="journal article" date="2012" name="Mol. Plant Microbe Interact.">
        <title>A highly conserved effector in Fusarium oxysporum is required for full virulence on Arabidopsis.</title>
        <authorList>
            <person name="Thatcher L.F."/>
            <person name="Gardiner D.M."/>
            <person name="Kazan K."/>
            <person name="Manners J."/>
        </authorList>
    </citation>
    <scope>NUCLEOTIDE SEQUENCE [LARGE SCALE GENOMIC DNA]</scope>
    <source>
        <strain evidence="2">Fo5176</strain>
    </source>
</reference>
<comment type="caution">
    <text evidence="2">The sequence shown here is derived from an EMBL/GenBank/DDBJ whole genome shotgun (WGS) entry which is preliminary data.</text>
</comment>
<feature type="region of interest" description="Disordered" evidence="1">
    <location>
        <begin position="85"/>
        <end position="104"/>
    </location>
</feature>
<dbReference type="AlphaFoldDB" id="F9FXK8"/>
<proteinExistence type="predicted"/>
<gene>
    <name evidence="2" type="ORF">FOXB_11140</name>
</gene>
<sequence>MPTSLGLCATLAWSDAARVPRGTKIYRVYFGLGSLVLIIRKRGGSSSQQRHIKFHQGSMLKWTGPAAIAALRVEAVLRRVGDDRPMVSRRTSAHRSGGLCENGA</sequence>
<name>F9FXK8_FUSOF</name>
<evidence type="ECO:0000313" key="2">
    <source>
        <dbReference type="EMBL" id="EGU78389.1"/>
    </source>
</evidence>
<evidence type="ECO:0000256" key="1">
    <source>
        <dbReference type="SAM" id="MobiDB-lite"/>
    </source>
</evidence>